<sequence length="165" mass="17598">MTTPPLPPAGPVSPRAMTRPPRARSSFGLMSLSVSAGVLVSLVVVFCLVVGGGFSVWMWLGPDIDDAKAVANQYLSRIESHDDAAAYAMLCEDARARLTPASFTALVEDAPRPASHQLGYGAFLDEPGNEAFVRVTLTDRSGAIRQTELTIANDKPWQVCGDPLI</sequence>
<feature type="transmembrane region" description="Helical" evidence="1">
    <location>
        <begin position="27"/>
        <end position="60"/>
    </location>
</feature>
<organism evidence="2 3">
    <name type="scientific">Paractinoplanes globisporus</name>
    <dbReference type="NCBI Taxonomy" id="113565"/>
    <lineage>
        <taxon>Bacteria</taxon>
        <taxon>Bacillati</taxon>
        <taxon>Actinomycetota</taxon>
        <taxon>Actinomycetes</taxon>
        <taxon>Micromonosporales</taxon>
        <taxon>Micromonosporaceae</taxon>
        <taxon>Paractinoplanes</taxon>
    </lineage>
</organism>
<gene>
    <name evidence="2" type="ORF">ACFY35_02030</name>
</gene>
<dbReference type="EMBL" id="JBIAZU010000001">
    <property type="protein sequence ID" value="MFF5288186.1"/>
    <property type="molecule type" value="Genomic_DNA"/>
</dbReference>
<protein>
    <recommendedName>
        <fullName evidence="4">DUF4878 domain-containing protein</fullName>
    </recommendedName>
</protein>
<proteinExistence type="predicted"/>
<reference evidence="2 3" key="1">
    <citation type="submission" date="2024-10" db="EMBL/GenBank/DDBJ databases">
        <title>The Natural Products Discovery Center: Release of the First 8490 Sequenced Strains for Exploring Actinobacteria Biosynthetic Diversity.</title>
        <authorList>
            <person name="Kalkreuter E."/>
            <person name="Kautsar S.A."/>
            <person name="Yang D."/>
            <person name="Bader C.D."/>
            <person name="Teijaro C.N."/>
            <person name="Fluegel L."/>
            <person name="Davis C.M."/>
            <person name="Simpson J.R."/>
            <person name="Lauterbach L."/>
            <person name="Steele A.D."/>
            <person name="Gui C."/>
            <person name="Meng S."/>
            <person name="Li G."/>
            <person name="Viehrig K."/>
            <person name="Ye F."/>
            <person name="Su P."/>
            <person name="Kiefer A.F."/>
            <person name="Nichols A."/>
            <person name="Cepeda A.J."/>
            <person name="Yan W."/>
            <person name="Fan B."/>
            <person name="Jiang Y."/>
            <person name="Adhikari A."/>
            <person name="Zheng C.-J."/>
            <person name="Schuster L."/>
            <person name="Cowan T.M."/>
            <person name="Smanski M.J."/>
            <person name="Chevrette M.G."/>
            <person name="De Carvalho L.P.S."/>
            <person name="Shen B."/>
        </authorList>
    </citation>
    <scope>NUCLEOTIDE SEQUENCE [LARGE SCALE GENOMIC DNA]</scope>
    <source>
        <strain evidence="2 3">NPDC000087</strain>
    </source>
</reference>
<evidence type="ECO:0000256" key="1">
    <source>
        <dbReference type="SAM" id="Phobius"/>
    </source>
</evidence>
<name>A0ABW6W5E5_9ACTN</name>
<keyword evidence="3" id="KW-1185">Reference proteome</keyword>
<evidence type="ECO:0008006" key="4">
    <source>
        <dbReference type="Google" id="ProtNLM"/>
    </source>
</evidence>
<comment type="caution">
    <text evidence="2">The sequence shown here is derived from an EMBL/GenBank/DDBJ whole genome shotgun (WGS) entry which is preliminary data.</text>
</comment>
<evidence type="ECO:0000313" key="2">
    <source>
        <dbReference type="EMBL" id="MFF5288186.1"/>
    </source>
</evidence>
<evidence type="ECO:0000313" key="3">
    <source>
        <dbReference type="Proteomes" id="UP001602245"/>
    </source>
</evidence>
<keyword evidence="1" id="KW-1133">Transmembrane helix</keyword>
<dbReference type="Proteomes" id="UP001602245">
    <property type="component" value="Unassembled WGS sequence"/>
</dbReference>
<keyword evidence="1" id="KW-0472">Membrane</keyword>
<dbReference type="RefSeq" id="WP_157297282.1">
    <property type="nucleotide sequence ID" value="NZ_JBIAZU010000001.1"/>
</dbReference>
<keyword evidence="1" id="KW-0812">Transmembrane</keyword>
<accession>A0ABW6W5E5</accession>